<gene>
    <name evidence="2" type="ORF">F4553_003162</name>
</gene>
<organism evidence="2 3">
    <name type="scientific">Allocatelliglobosispora scoriae</name>
    <dbReference type="NCBI Taxonomy" id="643052"/>
    <lineage>
        <taxon>Bacteria</taxon>
        <taxon>Bacillati</taxon>
        <taxon>Actinomycetota</taxon>
        <taxon>Actinomycetes</taxon>
        <taxon>Micromonosporales</taxon>
        <taxon>Micromonosporaceae</taxon>
        <taxon>Allocatelliglobosispora</taxon>
    </lineage>
</organism>
<dbReference type="InterPro" id="IPR035930">
    <property type="entry name" value="FomD-like_sf"/>
</dbReference>
<evidence type="ECO:0000259" key="1">
    <source>
        <dbReference type="Pfam" id="PF04167"/>
    </source>
</evidence>
<name>A0A841BS95_9ACTN</name>
<dbReference type="Gene3D" id="2.40.380.10">
    <property type="entry name" value="FomD-like"/>
    <property type="match status" value="1"/>
</dbReference>
<dbReference type="Pfam" id="PF04167">
    <property type="entry name" value="DUF402"/>
    <property type="match status" value="1"/>
</dbReference>
<dbReference type="SUPFAM" id="SSF159234">
    <property type="entry name" value="FomD-like"/>
    <property type="match status" value="1"/>
</dbReference>
<proteinExistence type="predicted"/>
<dbReference type="RefSeq" id="WP_184836654.1">
    <property type="nucleotide sequence ID" value="NZ_JACHMN010000002.1"/>
</dbReference>
<reference evidence="2 3" key="1">
    <citation type="submission" date="2020-08" db="EMBL/GenBank/DDBJ databases">
        <title>Sequencing the genomes of 1000 actinobacteria strains.</title>
        <authorList>
            <person name="Klenk H.-P."/>
        </authorList>
    </citation>
    <scope>NUCLEOTIDE SEQUENCE [LARGE SCALE GENOMIC DNA]</scope>
    <source>
        <strain evidence="2 3">DSM 45362</strain>
    </source>
</reference>
<feature type="domain" description="DUF402" evidence="1">
    <location>
        <begin position="58"/>
        <end position="169"/>
    </location>
</feature>
<dbReference type="InterPro" id="IPR007295">
    <property type="entry name" value="DUF402"/>
</dbReference>
<protein>
    <recommendedName>
        <fullName evidence="1">DUF402 domain-containing protein</fullName>
    </recommendedName>
</protein>
<evidence type="ECO:0000313" key="3">
    <source>
        <dbReference type="Proteomes" id="UP000587527"/>
    </source>
</evidence>
<dbReference type="Proteomes" id="UP000587527">
    <property type="component" value="Unassembled WGS sequence"/>
</dbReference>
<dbReference type="AlphaFoldDB" id="A0A841BS95"/>
<dbReference type="EMBL" id="JACHMN010000002">
    <property type="protein sequence ID" value="MBB5869783.1"/>
    <property type="molecule type" value="Genomic_DNA"/>
</dbReference>
<accession>A0A841BS95</accession>
<keyword evidence="3" id="KW-1185">Reference proteome</keyword>
<evidence type="ECO:0000313" key="2">
    <source>
        <dbReference type="EMBL" id="MBB5869783.1"/>
    </source>
</evidence>
<sequence length="204" mass="23639">MRRFERGETVIRREIMRGEVWFAAPHICVQDTDDLIVTYLPGGAEFGFPQHGSFPVGRHPWEGAGHTRWSGHGALHLHFPGVDHAIFIFWHGDQREWAGWYFNLQDAPRRTELGFDTLDHELDLWWAAGEPTWEWKDVDKFAATGPDRYPGRMAEIQAEGDRIAGLLDAGERWWDEGWKDWRPDPAWSVPTLPAAWADIPWTTR</sequence>
<comment type="caution">
    <text evidence="2">The sequence shown here is derived from an EMBL/GenBank/DDBJ whole genome shotgun (WGS) entry which is preliminary data.</text>
</comment>